<feature type="region of interest" description="Disordered" evidence="2">
    <location>
        <begin position="156"/>
        <end position="178"/>
    </location>
</feature>
<feature type="compositionally biased region" description="Polar residues" evidence="2">
    <location>
        <begin position="411"/>
        <end position="420"/>
    </location>
</feature>
<feature type="domain" description="J" evidence="3">
    <location>
        <begin position="717"/>
        <end position="782"/>
    </location>
</feature>
<accession>A0A2G5F5P0</accession>
<feature type="compositionally biased region" description="Polar residues" evidence="2">
    <location>
        <begin position="264"/>
        <end position="289"/>
    </location>
</feature>
<dbReference type="Gene3D" id="1.10.287.110">
    <property type="entry name" value="DnaJ domain"/>
    <property type="match status" value="1"/>
</dbReference>
<evidence type="ECO:0000256" key="2">
    <source>
        <dbReference type="SAM" id="MobiDB-lite"/>
    </source>
</evidence>
<feature type="compositionally biased region" description="Basic and acidic residues" evidence="2">
    <location>
        <begin position="569"/>
        <end position="581"/>
    </location>
</feature>
<evidence type="ECO:0000313" key="4">
    <source>
        <dbReference type="EMBL" id="PIA63246.1"/>
    </source>
</evidence>
<keyword evidence="1" id="KW-0175">Coiled coil</keyword>
<feature type="compositionally biased region" description="Polar residues" evidence="2">
    <location>
        <begin position="298"/>
        <end position="314"/>
    </location>
</feature>
<feature type="coiled-coil region" evidence="1">
    <location>
        <begin position="642"/>
        <end position="714"/>
    </location>
</feature>
<evidence type="ECO:0000259" key="3">
    <source>
        <dbReference type="PROSITE" id="PS50076"/>
    </source>
</evidence>
<feature type="region of interest" description="Disordered" evidence="2">
    <location>
        <begin position="200"/>
        <end position="319"/>
    </location>
</feature>
<evidence type="ECO:0000313" key="5">
    <source>
        <dbReference type="Proteomes" id="UP000230069"/>
    </source>
</evidence>
<feature type="compositionally biased region" description="Polar residues" evidence="2">
    <location>
        <begin position="1"/>
        <end position="17"/>
    </location>
</feature>
<feature type="compositionally biased region" description="Polar residues" evidence="2">
    <location>
        <begin position="200"/>
        <end position="215"/>
    </location>
</feature>
<dbReference type="AlphaFoldDB" id="A0A2G5F5P0"/>
<feature type="region of interest" description="Disordered" evidence="2">
    <location>
        <begin position="537"/>
        <end position="581"/>
    </location>
</feature>
<organism evidence="4 5">
    <name type="scientific">Aquilegia coerulea</name>
    <name type="common">Rocky mountain columbine</name>
    <dbReference type="NCBI Taxonomy" id="218851"/>
    <lineage>
        <taxon>Eukaryota</taxon>
        <taxon>Viridiplantae</taxon>
        <taxon>Streptophyta</taxon>
        <taxon>Embryophyta</taxon>
        <taxon>Tracheophyta</taxon>
        <taxon>Spermatophyta</taxon>
        <taxon>Magnoliopsida</taxon>
        <taxon>Ranunculales</taxon>
        <taxon>Ranunculaceae</taxon>
        <taxon>Thalictroideae</taxon>
        <taxon>Aquilegia</taxon>
    </lineage>
</organism>
<dbReference type="PANTHER" id="PTHR36335">
    <property type="entry name" value="CHAPERONE DNAJ-DOMAIN SUPERFAMILY PROTEIN"/>
    <property type="match status" value="1"/>
</dbReference>
<feature type="compositionally biased region" description="Basic and acidic residues" evidence="2">
    <location>
        <begin position="537"/>
        <end position="558"/>
    </location>
</feature>
<feature type="region of interest" description="Disordered" evidence="2">
    <location>
        <begin position="1"/>
        <end position="27"/>
    </location>
</feature>
<dbReference type="EMBL" id="KZ305019">
    <property type="protein sequence ID" value="PIA63246.1"/>
    <property type="molecule type" value="Genomic_DNA"/>
</dbReference>
<protein>
    <recommendedName>
        <fullName evidence="3">J domain-containing protein</fullName>
    </recommendedName>
</protein>
<dbReference type="STRING" id="218851.A0A2G5F5P0"/>
<proteinExistence type="predicted"/>
<dbReference type="PANTHER" id="PTHR36335:SF1">
    <property type="entry name" value="CHAPERONE DNAJ-DOMAIN SUPERFAMILY PROTEIN"/>
    <property type="match status" value="1"/>
</dbReference>
<sequence length="782" mass="87441">MNGMSKGQFQTGTSSGKRTLERCKSKGKTKNMVYVEIEDGPSPDVIVIDALESSPKRLRGSTASSKKLPTCNVISIDDDEINVEKTGSGEERGSNFDCGGTSSKASCPVFSKSPSSEESSFDEAFIRAKEFPIKYSKSRRTYSGKRFSYNRFGSGLAYDSSSSDSDSSDCELMEESSGNIREQWERAALKKKMFEGVANGQTGLDNEASASGSFKDTSKNVEVENTPTEHVKAPFRSTLNDSNTVNMSFTTPRGDSITGGPGSGNENTASGTSNDTPMSTEAENTSKPSSADYEKENFSNFTASRGGNAGSSVLTPDEDLVTKSDKVFDQDGPSWCRTPLWAEANIYFEVPTSTDDDNYDHYNLMKERVASVSHKKKDIGKGKTSQGDSFSDAEVVSDTDDSNDKSHNLKRATQNPGESRFSCENVNFQEEAQNFTAEPCQFDSQACAKTQFNHEKDSLQVEGDPMHNKDRSDETHAGCERVISPGLVEKIYQETCFTNFQPPFLGKCSMWKNYHSHGKRANSGETFSTDKNKAVFEEHSHHGSEVNRESVSHQDNEKSAPVSPNYLRNETEAKNRAARSMDEKEVALHCVDNPEHTVEKSPLPYDENGTHDEGNNIIVEREKLKETDAFKRAAEEEWASRQRELQIQAEEVQRLRKRKKAEAQRLLDMERRQRERVEEIRETQKKNVETSHLKEQIRAEVRKELDRLENLHTDMVSILRALGISVGSGFYPNSREVNAAYKQALLRFHPDRASKVDIRLQVEAEEKFKLISRLKEKLLPVC</sequence>
<dbReference type="InterPro" id="IPR001623">
    <property type="entry name" value="DnaJ_domain"/>
</dbReference>
<dbReference type="InterPro" id="IPR036869">
    <property type="entry name" value="J_dom_sf"/>
</dbReference>
<evidence type="ECO:0000256" key="1">
    <source>
        <dbReference type="SAM" id="Coils"/>
    </source>
</evidence>
<dbReference type="FunCoup" id="A0A2G5F5P0">
    <property type="interactions" value="1019"/>
</dbReference>
<reference evidence="4 5" key="1">
    <citation type="submission" date="2017-09" db="EMBL/GenBank/DDBJ databases">
        <title>WGS assembly of Aquilegia coerulea Goldsmith.</title>
        <authorList>
            <person name="Hodges S."/>
            <person name="Kramer E."/>
            <person name="Nordborg M."/>
            <person name="Tomkins J."/>
            <person name="Borevitz J."/>
            <person name="Derieg N."/>
            <person name="Yan J."/>
            <person name="Mihaltcheva S."/>
            <person name="Hayes R.D."/>
            <person name="Rokhsar D."/>
        </authorList>
    </citation>
    <scope>NUCLEOTIDE SEQUENCE [LARGE SCALE GENOMIC DNA]</scope>
    <source>
        <strain evidence="5">cv. Goldsmith</strain>
    </source>
</reference>
<dbReference type="CDD" id="cd06257">
    <property type="entry name" value="DnaJ"/>
    <property type="match status" value="1"/>
</dbReference>
<dbReference type="InParanoid" id="A0A2G5F5P0"/>
<keyword evidence="5" id="KW-1185">Reference proteome</keyword>
<feature type="compositionally biased region" description="Basic and acidic residues" evidence="2">
    <location>
        <begin position="216"/>
        <end position="232"/>
    </location>
</feature>
<feature type="compositionally biased region" description="Polar residues" evidence="2">
    <location>
        <begin position="237"/>
        <end position="253"/>
    </location>
</feature>
<gene>
    <name evidence="4" type="ORF">AQUCO_00200931v1</name>
</gene>
<dbReference type="PROSITE" id="PS50076">
    <property type="entry name" value="DNAJ_2"/>
    <property type="match status" value="1"/>
</dbReference>
<feature type="region of interest" description="Disordered" evidence="2">
    <location>
        <begin position="371"/>
        <end position="420"/>
    </location>
</feature>
<dbReference type="SUPFAM" id="SSF46565">
    <property type="entry name" value="Chaperone J-domain"/>
    <property type="match status" value="1"/>
</dbReference>
<dbReference type="OrthoDB" id="498970at2759"/>
<dbReference type="Proteomes" id="UP000230069">
    <property type="component" value="Unassembled WGS sequence"/>
</dbReference>
<name>A0A2G5F5P0_AQUCA</name>